<accession>A0A1G9Y7L8</accession>
<evidence type="ECO:0008006" key="3">
    <source>
        <dbReference type="Google" id="ProtNLM"/>
    </source>
</evidence>
<dbReference type="RefSeq" id="WP_092639070.1">
    <property type="nucleotide sequence ID" value="NZ_FNID01000010.1"/>
</dbReference>
<dbReference type="EMBL" id="FNID01000010">
    <property type="protein sequence ID" value="SDN04413.1"/>
    <property type="molecule type" value="Genomic_DNA"/>
</dbReference>
<sequence length="238" mass="27456">MSNDRYLQSYVPHISKTSFDDKATEFLKKYYPDALVTPMSVPIEDIAKKKIGLMIIEERLTEDLSILGQMCFTKGLAEIYDKENDEYREILVRGGTMIIDPDTLIERNLGCKRNTVSHECVHWTEHRNYHLMAAVKNSKTSRACRCPAEQKSDQFTEQWDDEDWMEWQANGIAPRILMPHETVGSMFNRLVESSAKQPFIKAGLIPARTWIIEQIAGFYQVSKQSAQIRLCELGYLPD</sequence>
<keyword evidence="2" id="KW-1185">Reference proteome</keyword>
<protein>
    <recommendedName>
        <fullName evidence="3">IrrE N-terminal-like domain-containing protein</fullName>
    </recommendedName>
</protein>
<dbReference type="AlphaFoldDB" id="A0A1G9Y7L8"/>
<reference evidence="1 2" key="1">
    <citation type="submission" date="2016-10" db="EMBL/GenBank/DDBJ databases">
        <authorList>
            <person name="de Groot N.N."/>
        </authorList>
    </citation>
    <scope>NUCLEOTIDE SEQUENCE [LARGE SCALE GENOMIC DNA]</scope>
    <source>
        <strain evidence="1 2">CGMCC 1.5012</strain>
    </source>
</reference>
<evidence type="ECO:0000313" key="2">
    <source>
        <dbReference type="Proteomes" id="UP000199182"/>
    </source>
</evidence>
<dbReference type="STRING" id="258515.SAMN05192585_11025"/>
<organism evidence="1 2">
    <name type="scientific">Acetanaerobacterium elongatum</name>
    <dbReference type="NCBI Taxonomy" id="258515"/>
    <lineage>
        <taxon>Bacteria</taxon>
        <taxon>Bacillati</taxon>
        <taxon>Bacillota</taxon>
        <taxon>Clostridia</taxon>
        <taxon>Eubacteriales</taxon>
        <taxon>Oscillospiraceae</taxon>
        <taxon>Acetanaerobacterium</taxon>
    </lineage>
</organism>
<name>A0A1G9Y7L8_9FIRM</name>
<evidence type="ECO:0000313" key="1">
    <source>
        <dbReference type="EMBL" id="SDN04413.1"/>
    </source>
</evidence>
<proteinExistence type="predicted"/>
<gene>
    <name evidence="1" type="ORF">SAMN05192585_11025</name>
</gene>
<dbReference type="OrthoDB" id="581382at2"/>
<dbReference type="Proteomes" id="UP000199182">
    <property type="component" value="Unassembled WGS sequence"/>
</dbReference>